<dbReference type="CDD" id="cd23659">
    <property type="entry name" value="USP_At3g01520-like"/>
    <property type="match status" value="1"/>
</dbReference>
<dbReference type="SUPFAM" id="SSF52402">
    <property type="entry name" value="Adenine nucleotide alpha hydrolases-like"/>
    <property type="match status" value="1"/>
</dbReference>
<dbReference type="InterPro" id="IPR006015">
    <property type="entry name" value="Universal_stress_UspA"/>
</dbReference>
<evidence type="ECO:0000313" key="2">
    <source>
        <dbReference type="EMBL" id="KAK6921730.1"/>
    </source>
</evidence>
<accession>A0AAN8UTH1</accession>
<gene>
    <name evidence="2" type="ORF">RJ641_012237</name>
</gene>
<name>A0AAN8UTH1_9MAGN</name>
<comment type="caution">
    <text evidence="2">The sequence shown here is derived from an EMBL/GenBank/DDBJ whole genome shotgun (WGS) entry which is preliminary data.</text>
</comment>
<dbReference type="Gene3D" id="3.40.50.620">
    <property type="entry name" value="HUPs"/>
    <property type="match status" value="1"/>
</dbReference>
<keyword evidence="3" id="KW-1185">Reference proteome</keyword>
<dbReference type="EMBL" id="JBAMMX010000019">
    <property type="protein sequence ID" value="KAK6921730.1"/>
    <property type="molecule type" value="Genomic_DNA"/>
</dbReference>
<dbReference type="Pfam" id="PF00582">
    <property type="entry name" value="Usp"/>
    <property type="match status" value="2"/>
</dbReference>
<dbReference type="PANTHER" id="PTHR31964">
    <property type="entry name" value="ADENINE NUCLEOTIDE ALPHA HYDROLASES-LIKE SUPERFAMILY PROTEIN"/>
    <property type="match status" value="1"/>
</dbReference>
<organism evidence="2 3">
    <name type="scientific">Dillenia turbinata</name>
    <dbReference type="NCBI Taxonomy" id="194707"/>
    <lineage>
        <taxon>Eukaryota</taxon>
        <taxon>Viridiplantae</taxon>
        <taxon>Streptophyta</taxon>
        <taxon>Embryophyta</taxon>
        <taxon>Tracheophyta</taxon>
        <taxon>Spermatophyta</taxon>
        <taxon>Magnoliopsida</taxon>
        <taxon>eudicotyledons</taxon>
        <taxon>Gunneridae</taxon>
        <taxon>Pentapetalae</taxon>
        <taxon>Dilleniales</taxon>
        <taxon>Dilleniaceae</taxon>
        <taxon>Dillenia</taxon>
    </lineage>
</organism>
<evidence type="ECO:0000313" key="3">
    <source>
        <dbReference type="Proteomes" id="UP001370490"/>
    </source>
</evidence>
<sequence length="127" mass="13977">MGEEEKKVMVAIDESECSHYALEWALQNLHDSIAKSKLYLFTETQKRVASALLEKARTLCANKGIVAETVSEVGNPKDAICDAVDKFKIKLLILGSHGRGPLKRAFLGSVSNYCVQNAKCPVLVVRK</sequence>
<dbReference type="PRINTS" id="PR01438">
    <property type="entry name" value="UNVRSLSTRESS"/>
</dbReference>
<dbReference type="InterPro" id="IPR006016">
    <property type="entry name" value="UspA"/>
</dbReference>
<evidence type="ECO:0000259" key="1">
    <source>
        <dbReference type="Pfam" id="PF00582"/>
    </source>
</evidence>
<feature type="domain" description="UspA" evidence="1">
    <location>
        <begin position="47"/>
        <end position="126"/>
    </location>
</feature>
<proteinExistence type="predicted"/>
<dbReference type="InterPro" id="IPR014729">
    <property type="entry name" value="Rossmann-like_a/b/a_fold"/>
</dbReference>
<dbReference type="Proteomes" id="UP001370490">
    <property type="component" value="Unassembled WGS sequence"/>
</dbReference>
<dbReference type="AlphaFoldDB" id="A0AAN8UTH1"/>
<protein>
    <submittedName>
        <fullName evidence="2">UspA</fullName>
    </submittedName>
</protein>
<feature type="domain" description="UspA" evidence="1">
    <location>
        <begin position="6"/>
        <end position="35"/>
    </location>
</feature>
<dbReference type="PANTHER" id="PTHR31964:SF113">
    <property type="entry name" value="USPA DOMAIN-CONTAINING PROTEIN"/>
    <property type="match status" value="1"/>
</dbReference>
<reference evidence="2 3" key="1">
    <citation type="submission" date="2023-12" db="EMBL/GenBank/DDBJ databases">
        <title>A high-quality genome assembly for Dillenia turbinata (Dilleniales).</title>
        <authorList>
            <person name="Chanderbali A."/>
        </authorList>
    </citation>
    <scope>NUCLEOTIDE SEQUENCE [LARGE SCALE GENOMIC DNA]</scope>
    <source>
        <strain evidence="2">LSX21</strain>
        <tissue evidence="2">Leaf</tissue>
    </source>
</reference>